<feature type="transmembrane region" description="Helical" evidence="4">
    <location>
        <begin position="102"/>
        <end position="125"/>
    </location>
</feature>
<name>A0AAV4R4C1_CAEEX</name>
<dbReference type="InterPro" id="IPR036259">
    <property type="entry name" value="MFS_trans_sf"/>
</dbReference>
<dbReference type="EMBL" id="BPLR01007171">
    <property type="protein sequence ID" value="GIY14928.1"/>
    <property type="molecule type" value="Genomic_DNA"/>
</dbReference>
<reference evidence="5 6" key="1">
    <citation type="submission" date="2021-06" db="EMBL/GenBank/DDBJ databases">
        <title>Caerostris extrusa draft genome.</title>
        <authorList>
            <person name="Kono N."/>
            <person name="Arakawa K."/>
        </authorList>
    </citation>
    <scope>NUCLEOTIDE SEQUENCE [LARGE SCALE GENOMIC DNA]</scope>
</reference>
<proteinExistence type="predicted"/>
<dbReference type="SUPFAM" id="SSF103473">
    <property type="entry name" value="MFS general substrate transporter"/>
    <property type="match status" value="1"/>
</dbReference>
<evidence type="ECO:0000256" key="1">
    <source>
        <dbReference type="ARBA" id="ARBA00022692"/>
    </source>
</evidence>
<comment type="caution">
    <text evidence="5">The sequence shown here is derived from an EMBL/GenBank/DDBJ whole genome shotgun (WGS) entry which is preliminary data.</text>
</comment>
<accession>A0AAV4R4C1</accession>
<evidence type="ECO:0000256" key="4">
    <source>
        <dbReference type="SAM" id="Phobius"/>
    </source>
</evidence>
<organism evidence="5 6">
    <name type="scientific">Caerostris extrusa</name>
    <name type="common">Bark spider</name>
    <name type="synonym">Caerostris bankana</name>
    <dbReference type="NCBI Taxonomy" id="172846"/>
    <lineage>
        <taxon>Eukaryota</taxon>
        <taxon>Metazoa</taxon>
        <taxon>Ecdysozoa</taxon>
        <taxon>Arthropoda</taxon>
        <taxon>Chelicerata</taxon>
        <taxon>Arachnida</taxon>
        <taxon>Araneae</taxon>
        <taxon>Araneomorphae</taxon>
        <taxon>Entelegynae</taxon>
        <taxon>Araneoidea</taxon>
        <taxon>Araneidae</taxon>
        <taxon>Caerostris</taxon>
    </lineage>
</organism>
<dbReference type="PANTHER" id="PTHR23121:SF9">
    <property type="entry name" value="SODIUM-DEPENDENT GLUCOSE TRANSPORTER 1"/>
    <property type="match status" value="1"/>
</dbReference>
<keyword evidence="5" id="KW-0813">Transport</keyword>
<dbReference type="Proteomes" id="UP001054945">
    <property type="component" value="Unassembled WGS sequence"/>
</dbReference>
<protein>
    <submittedName>
        <fullName evidence="5">Sodium-dependent glucose transporter 1</fullName>
    </submittedName>
</protein>
<evidence type="ECO:0000256" key="3">
    <source>
        <dbReference type="ARBA" id="ARBA00023136"/>
    </source>
</evidence>
<sequence>MYQIKTSLINPAGITTKRKYRSAGCAFGNIAGGVIFDALTRTQMVLTVFNLSTALTMLSIPWSRSMEVLTVLMTINGISLGILETGSNVCCLSLWGKDSGPYFQALHCIFGLGALIAPLIAAPFLGDYESDFLKFDKHIEFDFNNSSTIFANTTTQNSTHYFPNEGFEIISEIPRVTYAFTIIGVFALLVTTLFFIVCIITPKDSQGQRTDETSTGKKNVIFILLIVF</sequence>
<evidence type="ECO:0000256" key="2">
    <source>
        <dbReference type="ARBA" id="ARBA00022989"/>
    </source>
</evidence>
<keyword evidence="3 4" id="KW-0472">Membrane</keyword>
<keyword evidence="6" id="KW-1185">Reference proteome</keyword>
<keyword evidence="2 4" id="KW-1133">Transmembrane helix</keyword>
<dbReference type="Gene3D" id="1.20.1250.20">
    <property type="entry name" value="MFS general substrate transporter like domains"/>
    <property type="match status" value="1"/>
</dbReference>
<feature type="transmembrane region" description="Helical" evidence="4">
    <location>
        <begin position="68"/>
        <end position="95"/>
    </location>
</feature>
<evidence type="ECO:0000313" key="6">
    <source>
        <dbReference type="Proteomes" id="UP001054945"/>
    </source>
</evidence>
<feature type="transmembrane region" description="Helical" evidence="4">
    <location>
        <begin position="178"/>
        <end position="200"/>
    </location>
</feature>
<keyword evidence="5" id="KW-0762">Sugar transport</keyword>
<dbReference type="AlphaFoldDB" id="A0AAV4R4C1"/>
<gene>
    <name evidence="5" type="primary">MFSD4B</name>
    <name evidence="5" type="ORF">CEXT_809421</name>
</gene>
<evidence type="ECO:0000313" key="5">
    <source>
        <dbReference type="EMBL" id="GIY14928.1"/>
    </source>
</evidence>
<keyword evidence="1 4" id="KW-0812">Transmembrane</keyword>
<dbReference type="PANTHER" id="PTHR23121">
    <property type="entry name" value="SODIUM-DEPENDENT GLUCOSE TRANSPORTER 1"/>
    <property type="match status" value="1"/>
</dbReference>